<feature type="coiled-coil region" evidence="1">
    <location>
        <begin position="497"/>
        <end position="559"/>
    </location>
</feature>
<protein>
    <submittedName>
        <fullName evidence="3">Uncharacterized protein</fullName>
    </submittedName>
</protein>
<evidence type="ECO:0000256" key="1">
    <source>
        <dbReference type="SAM" id="Coils"/>
    </source>
</evidence>
<feature type="region of interest" description="Disordered" evidence="2">
    <location>
        <begin position="1171"/>
        <end position="1235"/>
    </location>
</feature>
<reference evidence="4" key="1">
    <citation type="submission" date="2017-03" db="EMBL/GenBank/DDBJ databases">
        <authorList>
            <person name="Sharma R."/>
            <person name="Thines M."/>
        </authorList>
    </citation>
    <scope>NUCLEOTIDE SEQUENCE [LARGE SCALE GENOMIC DNA]</scope>
</reference>
<feature type="compositionally biased region" description="Polar residues" evidence="2">
    <location>
        <begin position="1291"/>
        <end position="1310"/>
    </location>
</feature>
<feature type="coiled-coil region" evidence="1">
    <location>
        <begin position="847"/>
        <end position="909"/>
    </location>
</feature>
<feature type="compositionally biased region" description="Polar residues" evidence="2">
    <location>
        <begin position="316"/>
        <end position="329"/>
    </location>
</feature>
<feature type="compositionally biased region" description="Basic and acidic residues" evidence="2">
    <location>
        <begin position="1332"/>
        <end position="1347"/>
    </location>
</feature>
<evidence type="ECO:0000256" key="2">
    <source>
        <dbReference type="SAM" id="MobiDB-lite"/>
    </source>
</evidence>
<dbReference type="InterPro" id="IPR051861">
    <property type="entry name" value="NET_actin-binding_domain"/>
</dbReference>
<feature type="region of interest" description="Disordered" evidence="2">
    <location>
        <begin position="113"/>
        <end position="203"/>
    </location>
</feature>
<keyword evidence="4" id="KW-1185">Reference proteome</keyword>
<keyword evidence="1" id="KW-0175">Coiled coil</keyword>
<feature type="coiled-coil region" evidence="1">
    <location>
        <begin position="699"/>
        <end position="806"/>
    </location>
</feature>
<feature type="compositionally biased region" description="Polar residues" evidence="2">
    <location>
        <begin position="1253"/>
        <end position="1266"/>
    </location>
</feature>
<feature type="region of interest" description="Disordered" evidence="2">
    <location>
        <begin position="1249"/>
        <end position="1347"/>
    </location>
</feature>
<feature type="compositionally biased region" description="Low complexity" evidence="2">
    <location>
        <begin position="183"/>
        <end position="194"/>
    </location>
</feature>
<feature type="compositionally biased region" description="Polar residues" evidence="2">
    <location>
        <begin position="352"/>
        <end position="369"/>
    </location>
</feature>
<evidence type="ECO:0000313" key="4">
    <source>
        <dbReference type="Proteomes" id="UP000192927"/>
    </source>
</evidence>
<name>A0A1W5D0I2_9LECA</name>
<evidence type="ECO:0000313" key="3">
    <source>
        <dbReference type="EMBL" id="SLM36648.1"/>
    </source>
</evidence>
<sequence length="1347" mass="148755">MELHHESNSPIVDDFALSKVPEALLDPMQLDRSHDQDEAEEDVDECLPFNQDSHRTHVTETQIEELDLSSQRSITDSREHSPANDTTNAPFRSTGPQRHVKAKFTRPVSAGDIHTGFTFGKAPAPKTLDLAGGRKPATSATANPDDPIPPPQPSQLRLSIGQDQQQNGSNLPAPMACNSYQMRSNSRPSSPSKVPVRDSDTQLRGTAPQTYLAGEVPQELAEHISNNTVQESQSIIPKDILPILRTAIASPTAKATQHEIAQQKSRSVSKASRLPNQTAQNEAGNDSIPFQKEMFPGNIAGSLLRPSHPTHVDCNGPTTPTANIGQESIQPGRKVTKRKPATKTKSAAGKAQVQSAEAVSPQDSATSNGIAPPTEEEQLLEALWLRYWTQLHQRKIDQSQLKSTAAELTRTQEANGTLQTRLHETQHFAERAQAELNKNKSNMAALRVKLGKLTEHISGLSNEHMQLKQDSICIRNRQEEIGKDKAKINATMKDVHLAELTEVKTNADHRIRLLEQTVENQERQLEEDWDLLRTERDRNLRLEAEIKKISDKHDELMRDAVVHRQAMSGQLSELLIICKKRPAASSSDNDVRLETRLQEFTNLMKELRDADRVTPSDFQKLNSSVRNYAEYITKTLESGIKTTVTAGTGHQALESKILSKLNSLCAGLKNEQTLGEQVAEIRESKAIIRERLQATEVALAEARQHSHGLQQKVQFLQQRISDLEVETATLRSQPTENLLTALRQKELEDKNTQLLADIVKAHEDAKEAAEVFAGQAQFLAEREEQIKCLNAQAEELGANLTALHEEKTASEQRAAARCDEVRDQVLAAANTEKRKILNAHANTLHQLKCQKIQKDEAEFRVEELSSQLVALKNAEGNKNQASSNLRAHCANLEIRSAEKESHVASLQEKIRRVTEVTQSNDAELTVLREAKASLTTEVQSKDAEIKALSKTNSLLVQRHQPAKEDLAVTISEADVKAAQILTEVQVLLKDFGENIVPADTWADAMAALSQVLLSAKKNRQDVLDAKSAAANFEVVSSSDFKASNTATSSPGKPRRRANRGVGLDNANLVMHTDQDELHDGMVVHESQIEETTIHSRNKKTTVSSLGTEKPRITPFSQIGRIESAVPPSPMGDLSDLFPPTPIKSNAQRGDPPLQATQRTIYGTCEVETKVDETRQSMKTRPARRASVQDPRVSSRWANDNLTPKRMPEWKPKNPNAGETPNPQEVEKSIRGGRNVVFDDPAAAQAGFRRMKTSHPQGKSGTSSQVPASPKGILKESNTLKRSAAAAGFEATVSNSRPGKNTKVSESQRNSLGPVIGDSQSPQKTRRRNAGRKSKEQEYSERFSQELK</sequence>
<feature type="region of interest" description="Disordered" evidence="2">
    <location>
        <begin position="305"/>
        <end position="372"/>
    </location>
</feature>
<dbReference type="PANTHER" id="PTHR32258:SF28">
    <property type="entry name" value="PROTEIN NETWORKED 3A-RELATED"/>
    <property type="match status" value="1"/>
</dbReference>
<dbReference type="EMBL" id="FWEW01001189">
    <property type="protein sequence ID" value="SLM36648.1"/>
    <property type="molecule type" value="Genomic_DNA"/>
</dbReference>
<dbReference type="Proteomes" id="UP000192927">
    <property type="component" value="Unassembled WGS sequence"/>
</dbReference>
<dbReference type="PANTHER" id="PTHR32258">
    <property type="entry name" value="PROTEIN NETWORKED 4A"/>
    <property type="match status" value="1"/>
</dbReference>
<organism evidence="3 4">
    <name type="scientific">Lasallia pustulata</name>
    <dbReference type="NCBI Taxonomy" id="136370"/>
    <lineage>
        <taxon>Eukaryota</taxon>
        <taxon>Fungi</taxon>
        <taxon>Dikarya</taxon>
        <taxon>Ascomycota</taxon>
        <taxon>Pezizomycotina</taxon>
        <taxon>Lecanoromycetes</taxon>
        <taxon>OSLEUM clade</taxon>
        <taxon>Umbilicariomycetidae</taxon>
        <taxon>Umbilicariales</taxon>
        <taxon>Umbilicariaceae</taxon>
        <taxon>Lasallia</taxon>
    </lineage>
</organism>
<feature type="region of interest" description="Disordered" evidence="2">
    <location>
        <begin position="255"/>
        <end position="288"/>
    </location>
</feature>
<feature type="compositionally biased region" description="Polar residues" evidence="2">
    <location>
        <begin position="255"/>
        <end position="284"/>
    </location>
</feature>
<feature type="compositionally biased region" description="Polar residues" evidence="2">
    <location>
        <begin position="161"/>
        <end position="170"/>
    </location>
</feature>
<proteinExistence type="predicted"/>
<feature type="compositionally biased region" description="Polar residues" evidence="2">
    <location>
        <begin position="83"/>
        <end position="96"/>
    </location>
</feature>
<feature type="region of interest" description="Disordered" evidence="2">
    <location>
        <begin position="1039"/>
        <end position="1060"/>
    </location>
</feature>
<feature type="region of interest" description="Disordered" evidence="2">
    <location>
        <begin position="26"/>
        <end position="100"/>
    </location>
</feature>
<accession>A0A1W5D0I2</accession>
<feature type="compositionally biased region" description="Polar residues" evidence="2">
    <location>
        <begin position="1039"/>
        <end position="1050"/>
    </location>
</feature>